<feature type="domain" description="Xylanolytic transcriptional activator regulatory" evidence="7">
    <location>
        <begin position="171"/>
        <end position="399"/>
    </location>
</feature>
<dbReference type="AlphaFoldDB" id="A0A5N6ZBG0"/>
<gene>
    <name evidence="8" type="ORF">BDV28DRAFT_146650</name>
</gene>
<evidence type="ECO:0000256" key="1">
    <source>
        <dbReference type="ARBA" id="ARBA00004123"/>
    </source>
</evidence>
<dbReference type="Proteomes" id="UP000327118">
    <property type="component" value="Unassembled WGS sequence"/>
</dbReference>
<dbReference type="GO" id="GO:0008270">
    <property type="term" value="F:zinc ion binding"/>
    <property type="evidence" value="ECO:0007669"/>
    <property type="project" value="InterPro"/>
</dbReference>
<dbReference type="CDD" id="cd12148">
    <property type="entry name" value="fungal_TF_MHR"/>
    <property type="match status" value="1"/>
</dbReference>
<feature type="region of interest" description="Disordered" evidence="6">
    <location>
        <begin position="660"/>
        <end position="679"/>
    </location>
</feature>
<name>A0A5N6ZBG0_9EURO</name>
<evidence type="ECO:0000313" key="8">
    <source>
        <dbReference type="EMBL" id="KAE8354945.1"/>
    </source>
</evidence>
<dbReference type="InterPro" id="IPR007219">
    <property type="entry name" value="XnlR_reg_dom"/>
</dbReference>
<dbReference type="GO" id="GO:0003677">
    <property type="term" value="F:DNA binding"/>
    <property type="evidence" value="ECO:0007669"/>
    <property type="project" value="UniProtKB-KW"/>
</dbReference>
<keyword evidence="2" id="KW-0805">Transcription regulation</keyword>
<keyword evidence="4" id="KW-0804">Transcription</keyword>
<protein>
    <submittedName>
        <fullName evidence="8">Fungal-specific transcription factor domain-containing protein</fullName>
    </submittedName>
</protein>
<evidence type="ECO:0000256" key="3">
    <source>
        <dbReference type="ARBA" id="ARBA00023125"/>
    </source>
</evidence>
<dbReference type="GO" id="GO:0006351">
    <property type="term" value="P:DNA-templated transcription"/>
    <property type="evidence" value="ECO:0007669"/>
    <property type="project" value="InterPro"/>
</dbReference>
<keyword evidence="3" id="KW-0238">DNA-binding</keyword>
<evidence type="ECO:0000259" key="7">
    <source>
        <dbReference type="Pfam" id="PF04082"/>
    </source>
</evidence>
<dbReference type="EMBL" id="ML739062">
    <property type="protein sequence ID" value="KAE8354945.1"/>
    <property type="molecule type" value="Genomic_DNA"/>
</dbReference>
<evidence type="ECO:0000256" key="6">
    <source>
        <dbReference type="SAM" id="MobiDB-lite"/>
    </source>
</evidence>
<evidence type="ECO:0000256" key="2">
    <source>
        <dbReference type="ARBA" id="ARBA00023015"/>
    </source>
</evidence>
<dbReference type="GO" id="GO:0003700">
    <property type="term" value="F:DNA-binding transcription factor activity"/>
    <property type="evidence" value="ECO:0007669"/>
    <property type="project" value="InterPro"/>
</dbReference>
<dbReference type="OrthoDB" id="39175at2759"/>
<dbReference type="PANTHER" id="PTHR46910">
    <property type="entry name" value="TRANSCRIPTION FACTOR PDR1"/>
    <property type="match status" value="1"/>
</dbReference>
<accession>A0A5N6ZBG0</accession>
<evidence type="ECO:0000256" key="5">
    <source>
        <dbReference type="ARBA" id="ARBA00023242"/>
    </source>
</evidence>
<dbReference type="PANTHER" id="PTHR46910:SF37">
    <property type="entry name" value="ZN(II)2CYS6 TRANSCRIPTION FACTOR (EUROFUNG)"/>
    <property type="match status" value="1"/>
</dbReference>
<keyword evidence="9" id="KW-1185">Reference proteome</keyword>
<evidence type="ECO:0000313" key="9">
    <source>
        <dbReference type="Proteomes" id="UP000327118"/>
    </source>
</evidence>
<keyword evidence="5" id="KW-0539">Nucleus</keyword>
<comment type="subcellular location">
    <subcellularLocation>
        <location evidence="1">Nucleus</location>
    </subcellularLocation>
</comment>
<proteinExistence type="predicted"/>
<evidence type="ECO:0000256" key="4">
    <source>
        <dbReference type="ARBA" id="ARBA00023163"/>
    </source>
</evidence>
<organism evidence="8 9">
    <name type="scientific">Aspergillus coremiiformis</name>
    <dbReference type="NCBI Taxonomy" id="138285"/>
    <lineage>
        <taxon>Eukaryota</taxon>
        <taxon>Fungi</taxon>
        <taxon>Dikarya</taxon>
        <taxon>Ascomycota</taxon>
        <taxon>Pezizomycotina</taxon>
        <taxon>Eurotiomycetes</taxon>
        <taxon>Eurotiomycetidae</taxon>
        <taxon>Eurotiales</taxon>
        <taxon>Aspergillaceae</taxon>
        <taxon>Aspergillus</taxon>
        <taxon>Aspergillus subgen. Circumdati</taxon>
    </lineage>
</organism>
<dbReference type="GO" id="GO:0005634">
    <property type="term" value="C:nucleus"/>
    <property type="evidence" value="ECO:0007669"/>
    <property type="project" value="UniProtKB-SubCell"/>
</dbReference>
<dbReference type="Pfam" id="PF04082">
    <property type="entry name" value="Fungal_trans"/>
    <property type="match status" value="1"/>
</dbReference>
<sequence>MTRTDAVAQCPSRTLPDVRIALNVARFANSNMPGAGSNHYINLRPPVVPIPDQPRNSSSHNAGQMTSSLAPLFVDHLLDSQPTQGLLQEEAHVLRTVIVCSSNLAFFSDRKIQSLTQKLGNTRLNELVDCIEAAIECRVTARGVPSISPVTFKKPLSSIRISKEQMQVYVDVYFTRIHPMYPFLHRQSFEETAFASSLPQTLESNPAFSALYHAVLALGCQYHDGGTFDPGKGKAWKFFQMSLGLMADMLVPRESLLNLQALTAMAIFAMNTCCLQIDEILIMEAARMAHALRYHRAIRGNEEQVWCQRTFWVIYGMEKQLAFQNRENSLISDYNVGCPIPDTPEAHFGTYNWFLSTVHFARITSQAYELLFSISATQNSTEIYYKVIDHVQERLQKWRLTVPDEFRPGDSYSSHAFTDPFSKMVALQTHYSYYSLAIALARLTLQIGSDNGTRQQDSKQQLLVSARRIIELTQYIDKAAHTPLFILAIMPLVALFILFDFVVHNPTHPETKTNLAMLDIVSGHFALLEHASNGSVPGSLVSEFAHIAHQHVKDVNRGHSAEENIATPLTPARRTSHSHIATGLGVAHSAQWPDHEPSDNHLPSLETDGGFEQYRQIDGFCDAANYLSYPAMDASFNFGSDPMLPGIDLRTLFGSVIPSGFDSPDDTSSLGGMAPTPPT</sequence>
<dbReference type="InterPro" id="IPR050987">
    <property type="entry name" value="AtrR-like"/>
</dbReference>
<reference evidence="9" key="1">
    <citation type="submission" date="2019-04" db="EMBL/GenBank/DDBJ databases">
        <title>Friends and foes A comparative genomics studyof 23 Aspergillus species from section Flavi.</title>
        <authorList>
            <consortium name="DOE Joint Genome Institute"/>
            <person name="Kjaerbolling I."/>
            <person name="Vesth T."/>
            <person name="Frisvad J.C."/>
            <person name="Nybo J.L."/>
            <person name="Theobald S."/>
            <person name="Kildgaard S."/>
            <person name="Isbrandt T."/>
            <person name="Kuo A."/>
            <person name="Sato A."/>
            <person name="Lyhne E.K."/>
            <person name="Kogle M.E."/>
            <person name="Wiebenga A."/>
            <person name="Kun R.S."/>
            <person name="Lubbers R.J."/>
            <person name="Makela M.R."/>
            <person name="Barry K."/>
            <person name="Chovatia M."/>
            <person name="Clum A."/>
            <person name="Daum C."/>
            <person name="Haridas S."/>
            <person name="He G."/>
            <person name="LaButti K."/>
            <person name="Lipzen A."/>
            <person name="Mondo S."/>
            <person name="Riley R."/>
            <person name="Salamov A."/>
            <person name="Simmons B.A."/>
            <person name="Magnuson J.K."/>
            <person name="Henrissat B."/>
            <person name="Mortensen U.H."/>
            <person name="Larsen T.O."/>
            <person name="Devries R.P."/>
            <person name="Grigoriev I.V."/>
            <person name="Machida M."/>
            <person name="Baker S.E."/>
            <person name="Andersen M.R."/>
        </authorList>
    </citation>
    <scope>NUCLEOTIDE SEQUENCE [LARGE SCALE GENOMIC DNA]</scope>
    <source>
        <strain evidence="9">CBS 553.77</strain>
    </source>
</reference>